<feature type="transmembrane region" description="Helical" evidence="4">
    <location>
        <begin position="12"/>
        <end position="33"/>
    </location>
</feature>
<evidence type="ECO:0000313" key="7">
    <source>
        <dbReference type="Proteomes" id="UP001353952"/>
    </source>
</evidence>
<dbReference type="SMART" id="SM00382">
    <property type="entry name" value="AAA"/>
    <property type="match status" value="1"/>
</dbReference>
<keyword evidence="4" id="KW-0812">Transmembrane</keyword>
<protein>
    <recommendedName>
        <fullName evidence="5">FtsK domain-containing protein</fullName>
    </recommendedName>
</protein>
<dbReference type="InterPro" id="IPR002543">
    <property type="entry name" value="FtsK_dom"/>
</dbReference>
<organism evidence="6 7">
    <name type="scientific">Streptomyces violaceochromogenes</name>
    <dbReference type="NCBI Taxonomy" id="67377"/>
    <lineage>
        <taxon>Bacteria</taxon>
        <taxon>Bacillati</taxon>
        <taxon>Actinomycetota</taxon>
        <taxon>Actinomycetes</taxon>
        <taxon>Kitasatosporales</taxon>
        <taxon>Streptomycetaceae</taxon>
        <taxon>Streptomyces</taxon>
    </lineage>
</organism>
<evidence type="ECO:0000256" key="2">
    <source>
        <dbReference type="ARBA" id="ARBA00022840"/>
    </source>
</evidence>
<proteinExistence type="predicted"/>
<keyword evidence="1 3" id="KW-0547">Nucleotide-binding</keyword>
<evidence type="ECO:0000256" key="4">
    <source>
        <dbReference type="SAM" id="Phobius"/>
    </source>
</evidence>
<evidence type="ECO:0000259" key="5">
    <source>
        <dbReference type="PROSITE" id="PS50901"/>
    </source>
</evidence>
<sequence>MAKQKQQQEEELYAQAAGAIGTLAIAAGVLAAIKDKLGLSWPATLALTAGALVALGYGAYKARTGLQRLLAGRRQPVAVLKQQGLQAPAQDTQESTDTVVLPTAMGQLLQRLEAPVESVDSIPHPTGEGHMVRVAAPHTTAAVTRLREAIASELDITQEDVNFARVEGSIRNARMLIGTPYTHIPQLPDLAGLDLDADIPLGYDLWGNILTMPSPIGKHFLVAGETEGGKTSFLKFLAYLFLMAGGRLVIVDGKPDGDYADFREACDYYDNSLTHKGVMGALDYVRDVAEKRGRSKRDGGRPEPMLVIIDEILTFKEDPAEGKEFESALKLTASQVRSARILVACATQHPRDDVISTVIKNNLTVQIAFKVMSRAASRMILGTVPEGVNAELLPASARGTFIIKDPRGVREMRGLFITDDMIQHAVKARLDAVEPNEHAKAVLAAYGNADFLSTEELANALRGCGYDIPDGAQPMGVAVREVIVKGFGAAPDVIQQGPAGARRKGRRKADLLALLART</sequence>
<feature type="binding site" evidence="3">
    <location>
        <begin position="224"/>
        <end position="231"/>
    </location>
    <ligand>
        <name>ATP</name>
        <dbReference type="ChEBI" id="CHEBI:30616"/>
    </ligand>
</feature>
<evidence type="ECO:0000256" key="1">
    <source>
        <dbReference type="ARBA" id="ARBA00022741"/>
    </source>
</evidence>
<dbReference type="Proteomes" id="UP001353952">
    <property type="component" value="Unassembled WGS sequence"/>
</dbReference>
<feature type="transmembrane region" description="Helical" evidence="4">
    <location>
        <begin position="39"/>
        <end position="60"/>
    </location>
</feature>
<evidence type="ECO:0000256" key="3">
    <source>
        <dbReference type="PROSITE-ProRule" id="PRU00289"/>
    </source>
</evidence>
<keyword evidence="2 3" id="KW-0067">ATP-binding</keyword>
<dbReference type="PANTHER" id="PTHR22683">
    <property type="entry name" value="SPORULATION PROTEIN RELATED"/>
    <property type="match status" value="1"/>
</dbReference>
<comment type="caution">
    <text evidence="6">The sequence shown here is derived from an EMBL/GenBank/DDBJ whole genome shotgun (WGS) entry which is preliminary data.</text>
</comment>
<keyword evidence="4" id="KW-1133">Transmembrane helix</keyword>
<dbReference type="Gene3D" id="3.40.50.300">
    <property type="entry name" value="P-loop containing nucleotide triphosphate hydrolases"/>
    <property type="match status" value="1"/>
</dbReference>
<accession>A0ABU6LU17</accession>
<dbReference type="PANTHER" id="PTHR22683:SF41">
    <property type="entry name" value="DNA TRANSLOCASE FTSK"/>
    <property type="match status" value="1"/>
</dbReference>
<dbReference type="RefSeq" id="WP_191848616.1">
    <property type="nucleotide sequence ID" value="NZ_BMUO01000015.1"/>
</dbReference>
<keyword evidence="7" id="KW-1185">Reference proteome</keyword>
<name>A0ABU6LU17_9ACTN</name>
<dbReference type="InterPro" id="IPR050206">
    <property type="entry name" value="FtsK/SpoIIIE/SftA"/>
</dbReference>
<keyword evidence="4" id="KW-0472">Membrane</keyword>
<gene>
    <name evidence="6" type="ORF">RFN57_03565</name>
</gene>
<dbReference type="PROSITE" id="PS50901">
    <property type="entry name" value="FTSK"/>
    <property type="match status" value="1"/>
</dbReference>
<reference evidence="6 7" key="1">
    <citation type="submission" date="2024-01" db="EMBL/GenBank/DDBJ databases">
        <title>Genome analysis.</title>
        <authorList>
            <person name="Zhang K."/>
        </authorList>
    </citation>
    <scope>NUCLEOTIDE SEQUENCE [LARGE SCALE GENOMIC DNA]</scope>
    <source>
        <strain evidence="6 7">CGMCC 4.1753</strain>
    </source>
</reference>
<feature type="domain" description="FtsK" evidence="5">
    <location>
        <begin position="198"/>
        <end position="378"/>
    </location>
</feature>
<dbReference type="EMBL" id="JAYXNZ010000002">
    <property type="protein sequence ID" value="MEC7051384.1"/>
    <property type="molecule type" value="Genomic_DNA"/>
</dbReference>
<dbReference type="InterPro" id="IPR003593">
    <property type="entry name" value="AAA+_ATPase"/>
</dbReference>
<dbReference type="InterPro" id="IPR027417">
    <property type="entry name" value="P-loop_NTPase"/>
</dbReference>
<evidence type="ECO:0000313" key="6">
    <source>
        <dbReference type="EMBL" id="MEC7051384.1"/>
    </source>
</evidence>
<dbReference type="SUPFAM" id="SSF52540">
    <property type="entry name" value="P-loop containing nucleoside triphosphate hydrolases"/>
    <property type="match status" value="1"/>
</dbReference>